<comment type="caution">
    <text evidence="4">The sequence shown here is derived from an EMBL/GenBank/DDBJ whole genome shotgun (WGS) entry which is preliminary data.</text>
</comment>
<dbReference type="InterPro" id="IPR004474">
    <property type="entry name" value="LytR_CpsA_psr"/>
</dbReference>
<evidence type="ECO:0000256" key="1">
    <source>
        <dbReference type="ARBA" id="ARBA00006068"/>
    </source>
</evidence>
<feature type="region of interest" description="Disordered" evidence="2">
    <location>
        <begin position="329"/>
        <end position="387"/>
    </location>
</feature>
<dbReference type="OrthoDB" id="56518at2"/>
<organism evidence="4 5">
    <name type="scientific">Deinococcus radiophilus</name>
    <dbReference type="NCBI Taxonomy" id="32062"/>
    <lineage>
        <taxon>Bacteria</taxon>
        <taxon>Thermotogati</taxon>
        <taxon>Deinococcota</taxon>
        <taxon>Deinococci</taxon>
        <taxon>Deinococcales</taxon>
        <taxon>Deinococcaceae</taxon>
        <taxon>Deinococcus</taxon>
    </lineage>
</organism>
<dbReference type="AlphaFoldDB" id="A0A3S0KGA7"/>
<feature type="domain" description="Cell envelope-related transcriptional attenuator" evidence="3">
    <location>
        <begin position="104"/>
        <end position="254"/>
    </location>
</feature>
<dbReference type="Pfam" id="PF03816">
    <property type="entry name" value="LytR_cpsA_psr"/>
    <property type="match status" value="1"/>
</dbReference>
<name>A0A3S0KGA7_9DEIO</name>
<evidence type="ECO:0000259" key="3">
    <source>
        <dbReference type="Pfam" id="PF03816"/>
    </source>
</evidence>
<dbReference type="Proteomes" id="UP000277766">
    <property type="component" value="Unassembled WGS sequence"/>
</dbReference>
<dbReference type="PANTHER" id="PTHR33392:SF6">
    <property type="entry name" value="POLYISOPRENYL-TEICHOIC ACID--PEPTIDOGLYCAN TEICHOIC ACID TRANSFERASE TAGU"/>
    <property type="match status" value="1"/>
</dbReference>
<keyword evidence="5" id="KW-1185">Reference proteome</keyword>
<protein>
    <submittedName>
        <fullName evidence="4">LytR family transcriptional regulator</fullName>
    </submittedName>
</protein>
<comment type="similarity">
    <text evidence="1">Belongs to the LytR/CpsA/Psr (LCP) family.</text>
</comment>
<proteinExistence type="inferred from homology"/>
<gene>
    <name evidence="4" type="ORF">EJ104_01755</name>
</gene>
<dbReference type="NCBIfam" id="TIGR00350">
    <property type="entry name" value="lytR_cpsA_psr"/>
    <property type="match status" value="1"/>
</dbReference>
<dbReference type="EMBL" id="RXPE01000002">
    <property type="protein sequence ID" value="RTR30260.1"/>
    <property type="molecule type" value="Genomic_DNA"/>
</dbReference>
<feature type="region of interest" description="Disordered" evidence="2">
    <location>
        <begin position="1"/>
        <end position="29"/>
    </location>
</feature>
<dbReference type="RefSeq" id="WP_126351041.1">
    <property type="nucleotide sequence ID" value="NZ_RXPE01000002.1"/>
</dbReference>
<feature type="compositionally biased region" description="Polar residues" evidence="2">
    <location>
        <begin position="1"/>
        <end position="13"/>
    </location>
</feature>
<evidence type="ECO:0000313" key="4">
    <source>
        <dbReference type="EMBL" id="RTR30260.1"/>
    </source>
</evidence>
<feature type="compositionally biased region" description="Basic and acidic residues" evidence="2">
    <location>
        <begin position="329"/>
        <end position="345"/>
    </location>
</feature>
<accession>A0A3S0KGA7</accession>
<evidence type="ECO:0000313" key="5">
    <source>
        <dbReference type="Proteomes" id="UP000277766"/>
    </source>
</evidence>
<reference evidence="4 5" key="1">
    <citation type="submission" date="2018-12" db="EMBL/GenBank/DDBJ databases">
        <title>Deinococcus radiophilus ATCC 27603 genome sequencing and assembly.</title>
        <authorList>
            <person name="Maclea K.S."/>
            <person name="Maynard C.R."/>
        </authorList>
    </citation>
    <scope>NUCLEOTIDE SEQUENCE [LARGE SCALE GENOMIC DNA]</scope>
    <source>
        <strain evidence="4 5">ATCC 27603</strain>
    </source>
</reference>
<dbReference type="PANTHER" id="PTHR33392">
    <property type="entry name" value="POLYISOPRENYL-TEICHOIC ACID--PEPTIDOGLYCAN TEICHOIC ACID TRANSFERASE TAGU"/>
    <property type="match status" value="1"/>
</dbReference>
<dbReference type="InterPro" id="IPR050922">
    <property type="entry name" value="LytR/CpsA/Psr_CW_biosynth"/>
</dbReference>
<evidence type="ECO:0000256" key="2">
    <source>
        <dbReference type="SAM" id="MobiDB-lite"/>
    </source>
</evidence>
<dbReference type="Gene3D" id="3.40.630.190">
    <property type="entry name" value="LCP protein"/>
    <property type="match status" value="1"/>
</dbReference>
<sequence length="508" mass="54926">MKWNRQQKPSTPTRAPVPADAPRTPTERRRSWLRSLQISGLTLGALCGGGAALLTLSGSGSATDEAQQRPEFTFLLAGRDVAYCGYHLRCEDQTQREGLYQEINTDTLMLVRVSGPKVDVLNIPRDTNVGDYDPEQPAASQKINSQYWQGGPQALVRGVERITGSAVNAYVVLNEDYVAELIDALGGLTVTVPPEGIQWVDNAAGINLDLPPGEQHLDGRTAALYLRVRKGVGDDWGRIDHQKQALTQLLSKVRSPQGLRAVPTLLGGFGQNIETNLDPDRLAALLPYLSQLDLAFSTLPTQDIEGSFNLAADHLALSEVWSNPMLDGVRREAERQQTEEAREQALAEADGPATGWESEGYPATDDLNSDELGEDTTAADPTRPAELPIVIRDGSGALLGPALARSLERVGYQNIRLELHAPSPMSSQVLTQTAPAPAGALAQLLGLPRLQGQRFGLKGGEVAIWLGTDAPEELAALVPLRRMNDGRVLGLNELETRLYLQLDEGVTP</sequence>